<feature type="non-terminal residue" evidence="1">
    <location>
        <position position="1"/>
    </location>
</feature>
<keyword evidence="2" id="KW-1185">Reference proteome</keyword>
<dbReference type="AlphaFoldDB" id="A0A0L7QX00"/>
<dbReference type="OrthoDB" id="6784221at2759"/>
<organism evidence="1 2">
    <name type="scientific">Habropoda laboriosa</name>
    <dbReference type="NCBI Taxonomy" id="597456"/>
    <lineage>
        <taxon>Eukaryota</taxon>
        <taxon>Metazoa</taxon>
        <taxon>Ecdysozoa</taxon>
        <taxon>Arthropoda</taxon>
        <taxon>Hexapoda</taxon>
        <taxon>Insecta</taxon>
        <taxon>Pterygota</taxon>
        <taxon>Neoptera</taxon>
        <taxon>Endopterygota</taxon>
        <taxon>Hymenoptera</taxon>
        <taxon>Apocrita</taxon>
        <taxon>Aculeata</taxon>
        <taxon>Apoidea</taxon>
        <taxon>Anthophila</taxon>
        <taxon>Apidae</taxon>
        <taxon>Habropoda</taxon>
    </lineage>
</organism>
<gene>
    <name evidence="1" type="ORF">WH47_02651</name>
</gene>
<evidence type="ECO:0000313" key="2">
    <source>
        <dbReference type="Proteomes" id="UP000053825"/>
    </source>
</evidence>
<evidence type="ECO:0000313" key="1">
    <source>
        <dbReference type="EMBL" id="KOC63142.1"/>
    </source>
</evidence>
<dbReference type="EMBL" id="KQ414705">
    <property type="protein sequence ID" value="KOC63142.1"/>
    <property type="molecule type" value="Genomic_DNA"/>
</dbReference>
<protein>
    <submittedName>
        <fullName evidence="1">Uncharacterized protein</fullName>
    </submittedName>
</protein>
<sequence length="179" mass="20870">KFRGNSRTRRVHIENQHGFDGKVEKIHINSEEDLPGVRAYGLQKMNLANNGHIEKMTRKEVMEGINDASRVARSIKVYGKSKENLHMNGEIVRVEPPIPSFRHQAPVNSHTRLTRSIETVPKQDEPTNDLEDLEAQDAKVFRPLFVYRQQVAKRQHRARNQLHGFQSNQKPFYDHRLIF</sequence>
<reference evidence="1 2" key="1">
    <citation type="submission" date="2015-07" db="EMBL/GenBank/DDBJ databases">
        <title>The genome of Habropoda laboriosa.</title>
        <authorList>
            <person name="Pan H."/>
            <person name="Kapheim K."/>
        </authorList>
    </citation>
    <scope>NUCLEOTIDE SEQUENCE [LARGE SCALE GENOMIC DNA]</scope>
    <source>
        <strain evidence="1">0110345459</strain>
    </source>
</reference>
<proteinExistence type="predicted"/>
<accession>A0A0L7QX00</accession>
<dbReference type="Proteomes" id="UP000053825">
    <property type="component" value="Unassembled WGS sequence"/>
</dbReference>
<name>A0A0L7QX00_9HYME</name>